<comment type="caution">
    <text evidence="1">The sequence shown here is derived from an EMBL/GenBank/DDBJ whole genome shotgun (WGS) entry which is preliminary data.</text>
</comment>
<accession>A0A0R2MA82</accession>
<dbReference type="RefSeq" id="WP_057707763.1">
    <property type="nucleotide sequence ID" value="NZ_JQCL01000103.1"/>
</dbReference>
<gene>
    <name evidence="1" type="ORF">IV64_GL001453</name>
</gene>
<evidence type="ECO:0000313" key="1">
    <source>
        <dbReference type="EMBL" id="KRO07530.1"/>
    </source>
</evidence>
<dbReference type="Proteomes" id="UP000051783">
    <property type="component" value="Unassembled WGS sequence"/>
</dbReference>
<keyword evidence="2" id="KW-1185">Reference proteome</keyword>
<evidence type="ECO:0000313" key="2">
    <source>
        <dbReference type="Proteomes" id="UP000051783"/>
    </source>
</evidence>
<dbReference type="PATRIC" id="fig|942150.3.peg.1497"/>
<sequence>MDLNLTKDWFVVASNSDSIYNVMFYIAHHPAEITFTTPGYTNVVRMSIPDQIKVANPEIYFPNNKLLVNRFQDDFVAKNGNLLDFFFDYTEKKVPNYHEVWVSTAHLSDKHIYFLELSFE</sequence>
<protein>
    <submittedName>
        <fullName evidence="1">Uncharacterized protein</fullName>
    </submittedName>
</protein>
<proteinExistence type="predicted"/>
<organism evidence="1 2">
    <name type="scientific">Lactiplantibacillus xiangfangensis</name>
    <dbReference type="NCBI Taxonomy" id="942150"/>
    <lineage>
        <taxon>Bacteria</taxon>
        <taxon>Bacillati</taxon>
        <taxon>Bacillota</taxon>
        <taxon>Bacilli</taxon>
        <taxon>Lactobacillales</taxon>
        <taxon>Lactobacillaceae</taxon>
        <taxon>Lactiplantibacillus</taxon>
    </lineage>
</organism>
<dbReference type="STRING" id="942150.IV64_GL001453"/>
<dbReference type="EMBL" id="JQCL01000103">
    <property type="protein sequence ID" value="KRO07530.1"/>
    <property type="molecule type" value="Genomic_DNA"/>
</dbReference>
<reference evidence="1 2" key="1">
    <citation type="journal article" date="2015" name="Genome Announc.">
        <title>Expanding the biotechnology potential of lactobacilli through comparative genomics of 213 strains and associated genera.</title>
        <authorList>
            <person name="Sun Z."/>
            <person name="Harris H.M."/>
            <person name="McCann A."/>
            <person name="Guo C."/>
            <person name="Argimon S."/>
            <person name="Zhang W."/>
            <person name="Yang X."/>
            <person name="Jeffery I.B."/>
            <person name="Cooney J.C."/>
            <person name="Kagawa T.F."/>
            <person name="Liu W."/>
            <person name="Song Y."/>
            <person name="Salvetti E."/>
            <person name="Wrobel A."/>
            <person name="Rasinkangas P."/>
            <person name="Parkhill J."/>
            <person name="Rea M.C."/>
            <person name="O'Sullivan O."/>
            <person name="Ritari J."/>
            <person name="Douillard F.P."/>
            <person name="Paul Ross R."/>
            <person name="Yang R."/>
            <person name="Briner A.E."/>
            <person name="Felis G.E."/>
            <person name="de Vos W.M."/>
            <person name="Barrangou R."/>
            <person name="Klaenhammer T.R."/>
            <person name="Caufield P.W."/>
            <person name="Cui Y."/>
            <person name="Zhang H."/>
            <person name="O'Toole P.W."/>
        </authorList>
    </citation>
    <scope>NUCLEOTIDE SEQUENCE [LARGE SCALE GENOMIC DNA]</scope>
    <source>
        <strain evidence="1 2">LMG 26013</strain>
    </source>
</reference>
<dbReference type="AlphaFoldDB" id="A0A0R2MA82"/>
<name>A0A0R2MA82_9LACO</name>